<sequence>MPEAGVIHDIGYQRYEGVRLGRRYAARSIYVHSVRSAFGIGRSAKAKLLPAGMFALGCIASLILVVVSSQLPEPVITYVGIVSTFSYGITAFAAIVAPEMVSRDLRNSLLPLYFSRPPHRTDYALAKFAALITAIFVMFAGPLLIMFVGMAFSAPDIGEVFTQLGDLAPGVGAALVHAVVVAAIALPLASLTGRRVFATGLIIGVFLLTAPVAGALQSFGEGDGSSLAGLINPVSLLNGVDSWLFSSGGEVTDEMTRIGSAGPIYGITALLLTALGTALLMWRYKKVKA</sequence>
<feature type="transmembrane region" description="Helical" evidence="1">
    <location>
        <begin position="167"/>
        <end position="189"/>
    </location>
</feature>
<keyword evidence="1" id="KW-1133">Transmembrane helix</keyword>
<feature type="transmembrane region" description="Helical" evidence="1">
    <location>
        <begin position="124"/>
        <end position="147"/>
    </location>
</feature>
<organism evidence="2 3">
    <name type="scientific">Kibdelosporangium banguiense</name>
    <dbReference type="NCBI Taxonomy" id="1365924"/>
    <lineage>
        <taxon>Bacteria</taxon>
        <taxon>Bacillati</taxon>
        <taxon>Actinomycetota</taxon>
        <taxon>Actinomycetes</taxon>
        <taxon>Pseudonocardiales</taxon>
        <taxon>Pseudonocardiaceae</taxon>
        <taxon>Kibdelosporangium</taxon>
    </lineage>
</organism>
<comment type="caution">
    <text evidence="2">The sequence shown here is derived from an EMBL/GenBank/DDBJ whole genome shotgun (WGS) entry which is preliminary data.</text>
</comment>
<keyword evidence="1" id="KW-0472">Membrane</keyword>
<dbReference type="EMBL" id="JAGINW010000001">
    <property type="protein sequence ID" value="MBP2330265.1"/>
    <property type="molecule type" value="Genomic_DNA"/>
</dbReference>
<evidence type="ECO:0000256" key="1">
    <source>
        <dbReference type="SAM" id="Phobius"/>
    </source>
</evidence>
<accession>A0ABS4U0U6</accession>
<keyword evidence="3" id="KW-1185">Reference proteome</keyword>
<dbReference type="RefSeq" id="WP_209646898.1">
    <property type="nucleotide sequence ID" value="NZ_JAGINW010000001.1"/>
</dbReference>
<feature type="transmembrane region" description="Helical" evidence="1">
    <location>
        <begin position="196"/>
        <end position="216"/>
    </location>
</feature>
<feature type="transmembrane region" description="Helical" evidence="1">
    <location>
        <begin position="48"/>
        <end position="69"/>
    </location>
</feature>
<reference evidence="2 3" key="1">
    <citation type="submission" date="2021-03" db="EMBL/GenBank/DDBJ databases">
        <title>Sequencing the genomes of 1000 actinobacteria strains.</title>
        <authorList>
            <person name="Klenk H.-P."/>
        </authorList>
    </citation>
    <scope>NUCLEOTIDE SEQUENCE [LARGE SCALE GENOMIC DNA]</scope>
    <source>
        <strain evidence="2 3">DSM 46670</strain>
    </source>
</reference>
<evidence type="ECO:0000313" key="2">
    <source>
        <dbReference type="EMBL" id="MBP2330265.1"/>
    </source>
</evidence>
<evidence type="ECO:0000313" key="3">
    <source>
        <dbReference type="Proteomes" id="UP001519332"/>
    </source>
</evidence>
<protein>
    <submittedName>
        <fullName evidence="2">ABC-2 type transport system permease protein</fullName>
    </submittedName>
</protein>
<dbReference type="Proteomes" id="UP001519332">
    <property type="component" value="Unassembled WGS sequence"/>
</dbReference>
<keyword evidence="1" id="KW-0812">Transmembrane</keyword>
<gene>
    <name evidence="2" type="ORF">JOF56_010650</name>
</gene>
<feature type="transmembrane region" description="Helical" evidence="1">
    <location>
        <begin position="264"/>
        <end position="282"/>
    </location>
</feature>
<name>A0ABS4U0U6_9PSEU</name>
<feature type="transmembrane region" description="Helical" evidence="1">
    <location>
        <begin position="75"/>
        <end position="97"/>
    </location>
</feature>
<proteinExistence type="predicted"/>